<feature type="transmembrane region" description="Helical" evidence="7">
    <location>
        <begin position="85"/>
        <end position="106"/>
    </location>
</feature>
<dbReference type="SUPFAM" id="SSF103473">
    <property type="entry name" value="MFS general substrate transporter"/>
    <property type="match status" value="1"/>
</dbReference>
<evidence type="ECO:0000256" key="6">
    <source>
        <dbReference type="ARBA" id="ARBA00023136"/>
    </source>
</evidence>
<accession>A0AB38FCX9</accession>
<organism evidence="8 9">
    <name type="scientific">Rhodococcus wratislaviensis</name>
    <name type="common">Tsukamurella wratislaviensis</name>
    <dbReference type="NCBI Taxonomy" id="44752"/>
    <lineage>
        <taxon>Bacteria</taxon>
        <taxon>Bacillati</taxon>
        <taxon>Actinomycetota</taxon>
        <taxon>Actinomycetes</taxon>
        <taxon>Mycobacteriales</taxon>
        <taxon>Nocardiaceae</taxon>
        <taxon>Rhodococcus</taxon>
    </lineage>
</organism>
<dbReference type="InterPro" id="IPR010290">
    <property type="entry name" value="TM_effector"/>
</dbReference>
<proteinExistence type="predicted"/>
<keyword evidence="4 7" id="KW-0812">Transmembrane</keyword>
<keyword evidence="3" id="KW-1003">Cell membrane</keyword>
<evidence type="ECO:0000256" key="2">
    <source>
        <dbReference type="ARBA" id="ARBA00022448"/>
    </source>
</evidence>
<dbReference type="CDD" id="cd06173">
    <property type="entry name" value="MFS_MefA_like"/>
    <property type="match status" value="1"/>
</dbReference>
<dbReference type="Gene3D" id="1.20.1250.20">
    <property type="entry name" value="MFS general substrate transporter like domains"/>
    <property type="match status" value="1"/>
</dbReference>
<dbReference type="RefSeq" id="WP_112299904.1">
    <property type="nucleotide sequence ID" value="NZ_QTTP01000001.1"/>
</dbReference>
<keyword evidence="2" id="KW-0813">Transport</keyword>
<keyword evidence="6 7" id="KW-0472">Membrane</keyword>
<feature type="transmembrane region" description="Helical" evidence="7">
    <location>
        <begin position="61"/>
        <end position="78"/>
    </location>
</feature>
<dbReference type="EMBL" id="UAUI01000011">
    <property type="protein sequence ID" value="SPZ39471.1"/>
    <property type="molecule type" value="Genomic_DNA"/>
</dbReference>
<feature type="transmembrane region" description="Helical" evidence="7">
    <location>
        <begin position="262"/>
        <end position="282"/>
    </location>
</feature>
<feature type="transmembrane region" description="Helical" evidence="7">
    <location>
        <begin position="21"/>
        <end position="41"/>
    </location>
</feature>
<dbReference type="PANTHER" id="PTHR23513:SF11">
    <property type="entry name" value="STAPHYLOFERRIN A TRANSPORTER"/>
    <property type="match status" value="1"/>
</dbReference>
<keyword evidence="5 7" id="KW-1133">Transmembrane helix</keyword>
<dbReference type="GO" id="GO:0005886">
    <property type="term" value="C:plasma membrane"/>
    <property type="evidence" value="ECO:0007669"/>
    <property type="project" value="UniProtKB-SubCell"/>
</dbReference>
<evidence type="ECO:0000313" key="9">
    <source>
        <dbReference type="Proteomes" id="UP000251211"/>
    </source>
</evidence>
<dbReference type="InterPro" id="IPR036259">
    <property type="entry name" value="MFS_trans_sf"/>
</dbReference>
<feature type="transmembrane region" description="Helical" evidence="7">
    <location>
        <begin position="318"/>
        <end position="339"/>
    </location>
</feature>
<dbReference type="PANTHER" id="PTHR23513">
    <property type="entry name" value="INTEGRAL MEMBRANE EFFLUX PROTEIN-RELATED"/>
    <property type="match status" value="1"/>
</dbReference>
<feature type="transmembrane region" description="Helical" evidence="7">
    <location>
        <begin position="229"/>
        <end position="250"/>
    </location>
</feature>
<dbReference type="Proteomes" id="UP000251211">
    <property type="component" value="Unassembled WGS sequence"/>
</dbReference>
<dbReference type="AlphaFoldDB" id="A0AB38FCX9"/>
<dbReference type="Pfam" id="PF05977">
    <property type="entry name" value="MFS_3"/>
    <property type="match status" value="1"/>
</dbReference>
<evidence type="ECO:0000313" key="8">
    <source>
        <dbReference type="EMBL" id="SPZ39471.1"/>
    </source>
</evidence>
<evidence type="ECO:0000256" key="4">
    <source>
        <dbReference type="ARBA" id="ARBA00022692"/>
    </source>
</evidence>
<reference evidence="8 9" key="1">
    <citation type="submission" date="2018-06" db="EMBL/GenBank/DDBJ databases">
        <authorList>
            <consortium name="Pathogen Informatics"/>
            <person name="Doyle S."/>
        </authorList>
    </citation>
    <scope>NUCLEOTIDE SEQUENCE [LARGE SCALE GENOMIC DNA]</scope>
    <source>
        <strain evidence="8 9">NCTC13229</strain>
    </source>
</reference>
<name>A0AB38FCX9_RHOWR</name>
<comment type="subcellular location">
    <subcellularLocation>
        <location evidence="1">Cell membrane</location>
        <topology evidence="1">Multi-pass membrane protein</topology>
    </subcellularLocation>
</comment>
<evidence type="ECO:0000256" key="1">
    <source>
        <dbReference type="ARBA" id="ARBA00004651"/>
    </source>
</evidence>
<evidence type="ECO:0000256" key="5">
    <source>
        <dbReference type="ARBA" id="ARBA00022989"/>
    </source>
</evidence>
<feature type="transmembrane region" description="Helical" evidence="7">
    <location>
        <begin position="174"/>
        <end position="198"/>
    </location>
</feature>
<gene>
    <name evidence="8" type="ORF">NCTC13229_02950</name>
</gene>
<evidence type="ECO:0000256" key="3">
    <source>
        <dbReference type="ARBA" id="ARBA00022475"/>
    </source>
</evidence>
<sequence length="430" mass="45598">MGVREATRVGTTFVSMRNRNYRLYFVGQLASQAGNWMQTVAQSFLVLELTDSSTQLGLTVAARYLPIFLIGPWGGLAADRFDKRVILAATQSAASVLALIFALLVITHSTPLWAIYVLATALGLVNVIDVPARQSFISELVRPDELGNAVTLNSITINAARLFGAALGGLVASVLGLAVCFCLNSVSYLVVLVTLFWMDRSQITASRRAPRERGQIRSGFRYVRETRELLVPLIMVAAVGALAWEFQVTLPLVAKETFGGGAGLYGTMMAVMSAGAVVGGLVTASRPTDRARSLAVAAAGWGVALTAAALAPNLAVEFAALLFVGYGSITFNALGRTALQLGARADMRGRVMALWMTAWAGTTPIGGPVVGWIGEAAGARFSLLAGGVPTIAVGLLCYPALARIDARRSGSIDSDRHPRLNLSLRRRSEE</sequence>
<comment type="caution">
    <text evidence="8">The sequence shown here is derived from an EMBL/GenBank/DDBJ whole genome shotgun (WGS) entry which is preliminary data.</text>
</comment>
<feature type="transmembrane region" description="Helical" evidence="7">
    <location>
        <begin position="294"/>
        <end position="312"/>
    </location>
</feature>
<protein>
    <submittedName>
        <fullName evidence="8">Mfs transporter</fullName>
    </submittedName>
</protein>
<feature type="transmembrane region" description="Helical" evidence="7">
    <location>
        <begin position="112"/>
        <end position="128"/>
    </location>
</feature>
<feature type="transmembrane region" description="Helical" evidence="7">
    <location>
        <begin position="351"/>
        <end position="373"/>
    </location>
</feature>
<feature type="transmembrane region" description="Helical" evidence="7">
    <location>
        <begin position="379"/>
        <end position="401"/>
    </location>
</feature>
<evidence type="ECO:0000256" key="7">
    <source>
        <dbReference type="SAM" id="Phobius"/>
    </source>
</evidence>
<feature type="transmembrane region" description="Helical" evidence="7">
    <location>
        <begin position="149"/>
        <end position="168"/>
    </location>
</feature>